<dbReference type="Proteomes" id="UP000317180">
    <property type="component" value="Unassembled WGS sequence"/>
</dbReference>
<accession>A0A3M8B3Y2</accession>
<dbReference type="RefSeq" id="WP_005830010.1">
    <property type="nucleotide sequence ID" value="NZ_BJOD01000059.1"/>
</dbReference>
<evidence type="ECO:0000313" key="4">
    <source>
        <dbReference type="EMBL" id="RNB57525.1"/>
    </source>
</evidence>
<dbReference type="InterPro" id="IPR001789">
    <property type="entry name" value="Sig_transdc_resp-reg_receiver"/>
</dbReference>
<dbReference type="SMART" id="SM00448">
    <property type="entry name" value="REC"/>
    <property type="match status" value="1"/>
</dbReference>
<dbReference type="PANTHER" id="PTHR43228:SF8">
    <property type="entry name" value="TRANSCRIPTIONAL REGULATORY PROTEIN GLNL"/>
    <property type="match status" value="1"/>
</dbReference>
<dbReference type="GeneID" id="82813358"/>
<name>A0A3M8B3Y2_9BACL</name>
<evidence type="ECO:0000313" key="5">
    <source>
        <dbReference type="Proteomes" id="UP000276178"/>
    </source>
</evidence>
<dbReference type="PANTHER" id="PTHR43228">
    <property type="entry name" value="TWO-COMPONENT RESPONSE REGULATOR"/>
    <property type="match status" value="1"/>
</dbReference>
<feature type="domain" description="Response regulatory" evidence="2">
    <location>
        <begin position="2"/>
        <end position="117"/>
    </location>
</feature>
<dbReference type="InterPro" id="IPR013972">
    <property type="entry name" value="YcbB"/>
</dbReference>
<reference evidence="3 6" key="2">
    <citation type="submission" date="2019-06" db="EMBL/GenBank/DDBJ databases">
        <title>Whole genome shotgun sequence of Brevibacillus agri NBRC 15538.</title>
        <authorList>
            <person name="Hosoyama A."/>
            <person name="Uohara A."/>
            <person name="Ohji S."/>
            <person name="Ichikawa N."/>
        </authorList>
    </citation>
    <scope>NUCLEOTIDE SEQUENCE [LARGE SCALE GENOMIC DNA]</scope>
    <source>
        <strain evidence="3 6">NBRC 15538</strain>
    </source>
</reference>
<proteinExistence type="predicted"/>
<feature type="modified residue" description="4-aspartylphosphate" evidence="1">
    <location>
        <position position="54"/>
    </location>
</feature>
<evidence type="ECO:0000259" key="2">
    <source>
        <dbReference type="PROSITE" id="PS50110"/>
    </source>
</evidence>
<reference evidence="4 5" key="1">
    <citation type="submission" date="2018-10" db="EMBL/GenBank/DDBJ databases">
        <title>Phylogenomics of Brevibacillus.</title>
        <authorList>
            <person name="Dunlap C."/>
        </authorList>
    </citation>
    <scope>NUCLEOTIDE SEQUENCE [LARGE SCALE GENOMIC DNA]</scope>
    <source>
        <strain evidence="4 5">NRRL NRS 1219</strain>
    </source>
</reference>
<dbReference type="OrthoDB" id="1684633at2"/>
<comment type="caution">
    <text evidence="4">The sequence shown here is derived from an EMBL/GenBank/DDBJ whole genome shotgun (WGS) entry which is preliminary data.</text>
</comment>
<dbReference type="Pfam" id="PF08664">
    <property type="entry name" value="YcbB"/>
    <property type="match status" value="1"/>
</dbReference>
<dbReference type="InterPro" id="IPR011006">
    <property type="entry name" value="CheY-like_superfamily"/>
</dbReference>
<protein>
    <submittedName>
        <fullName evidence="4">Response regulator</fullName>
    </submittedName>
    <submittedName>
        <fullName evidence="3">Transcriptional regulator</fullName>
    </submittedName>
</protein>
<keyword evidence="6" id="KW-1185">Reference proteome</keyword>
<dbReference type="Proteomes" id="UP000276178">
    <property type="component" value="Unassembled WGS sequence"/>
</dbReference>
<dbReference type="Gene3D" id="3.40.50.2300">
    <property type="match status" value="1"/>
</dbReference>
<dbReference type="PROSITE" id="PS50110">
    <property type="entry name" value="RESPONSE_REGULATORY"/>
    <property type="match status" value="1"/>
</dbReference>
<sequence length="310" mass="35331">MRYFIVDDDAAVRFMLAQIVEDADLGEVCGEAEDGSLVDHDFLSWKQVDILLIDMLMPKRDGIETIRQLNRYTGKIVMISQIESKELIAEAYSLGIEYYVTKPVNRLEVISVLQKVRERILLQQSIEGIQRTLHVLSAQTAFTRPVEHAYSERSILSSATFLLTELGVISEKGSKDLLAMMEILHRFEKDNGTEAKLPSLRDMFAAVAERKLGTGAAALIQKESKAAEQRVRRVIYQALTHLASLGLTDFGHPKFESYAALFFDFTEVRKRMRELENQVEMSIPPTRIHTKKFIYVLYMEAKRRLGVLQG</sequence>
<evidence type="ECO:0000256" key="1">
    <source>
        <dbReference type="PROSITE-ProRule" id="PRU00169"/>
    </source>
</evidence>
<dbReference type="Pfam" id="PF00072">
    <property type="entry name" value="Response_reg"/>
    <property type="match status" value="1"/>
</dbReference>
<keyword evidence="1" id="KW-0597">Phosphoprotein</keyword>
<dbReference type="SUPFAM" id="SSF52172">
    <property type="entry name" value="CheY-like"/>
    <property type="match status" value="1"/>
</dbReference>
<organism evidence="4 5">
    <name type="scientific">Brevibacillus agri</name>
    <dbReference type="NCBI Taxonomy" id="51101"/>
    <lineage>
        <taxon>Bacteria</taxon>
        <taxon>Bacillati</taxon>
        <taxon>Bacillota</taxon>
        <taxon>Bacilli</taxon>
        <taxon>Bacillales</taxon>
        <taxon>Paenibacillaceae</taxon>
        <taxon>Brevibacillus</taxon>
    </lineage>
</organism>
<evidence type="ECO:0000313" key="6">
    <source>
        <dbReference type="Proteomes" id="UP000317180"/>
    </source>
</evidence>
<evidence type="ECO:0000313" key="3">
    <source>
        <dbReference type="EMBL" id="GED28106.1"/>
    </source>
</evidence>
<dbReference type="InterPro" id="IPR052048">
    <property type="entry name" value="ST_Response_Regulator"/>
</dbReference>
<dbReference type="EMBL" id="BJOD01000059">
    <property type="protein sequence ID" value="GED28106.1"/>
    <property type="molecule type" value="Genomic_DNA"/>
</dbReference>
<dbReference type="GO" id="GO:0000160">
    <property type="term" value="P:phosphorelay signal transduction system"/>
    <property type="evidence" value="ECO:0007669"/>
    <property type="project" value="InterPro"/>
</dbReference>
<dbReference type="EMBL" id="RHHN01000023">
    <property type="protein sequence ID" value="RNB57525.1"/>
    <property type="molecule type" value="Genomic_DNA"/>
</dbReference>
<dbReference type="AlphaFoldDB" id="A0A3M8B3Y2"/>
<gene>
    <name evidence="3" type="ORF">BAG01nite_42080</name>
    <name evidence="4" type="ORF">EB820_07145</name>
</gene>